<accession>A0A1H6JTT6</accession>
<keyword evidence="2" id="KW-1185">Reference proteome</keyword>
<dbReference type="Pfam" id="PF13710">
    <property type="entry name" value="ACT_5"/>
    <property type="match status" value="1"/>
</dbReference>
<dbReference type="SUPFAM" id="SSF55021">
    <property type="entry name" value="ACT-like"/>
    <property type="match status" value="1"/>
</dbReference>
<gene>
    <name evidence="1" type="ORF">SAMN05660691_00700</name>
</gene>
<sequence length="84" mass="9324">MNHVLNITATNTPAVVERLLQVTRYRGYELAGLQLTPRSDAKSLNITLTVRSDKPIHLLTSQLHKLYDIQQLELAGSELAVLSA</sequence>
<proteinExistence type="predicted"/>
<dbReference type="RefSeq" id="WP_092790263.1">
    <property type="nucleotide sequence ID" value="NZ_DASWWU010000009.1"/>
</dbReference>
<dbReference type="OrthoDB" id="6198158at2"/>
<evidence type="ECO:0000313" key="2">
    <source>
        <dbReference type="Proteomes" id="UP000199371"/>
    </source>
</evidence>
<evidence type="ECO:0000313" key="1">
    <source>
        <dbReference type="EMBL" id="SEH65935.1"/>
    </source>
</evidence>
<dbReference type="InterPro" id="IPR045865">
    <property type="entry name" value="ACT-like_dom_sf"/>
</dbReference>
<dbReference type="STRING" id="173990.SAMN05660691_00700"/>
<dbReference type="EMBL" id="FNXF01000002">
    <property type="protein sequence ID" value="SEH65935.1"/>
    <property type="molecule type" value="Genomic_DNA"/>
</dbReference>
<dbReference type="Proteomes" id="UP000199371">
    <property type="component" value="Unassembled WGS sequence"/>
</dbReference>
<organism evidence="1 2">
    <name type="scientific">Rheinheimera pacifica</name>
    <dbReference type="NCBI Taxonomy" id="173990"/>
    <lineage>
        <taxon>Bacteria</taxon>
        <taxon>Pseudomonadati</taxon>
        <taxon>Pseudomonadota</taxon>
        <taxon>Gammaproteobacteria</taxon>
        <taxon>Chromatiales</taxon>
        <taxon>Chromatiaceae</taxon>
        <taxon>Rheinheimera</taxon>
    </lineage>
</organism>
<reference evidence="2" key="1">
    <citation type="submission" date="2016-10" db="EMBL/GenBank/DDBJ databases">
        <authorList>
            <person name="Varghese N."/>
            <person name="Submissions S."/>
        </authorList>
    </citation>
    <scope>NUCLEOTIDE SEQUENCE [LARGE SCALE GENOMIC DNA]</scope>
    <source>
        <strain evidence="2">DSM 17616</strain>
    </source>
</reference>
<name>A0A1H6JTT6_9GAMM</name>
<dbReference type="AlphaFoldDB" id="A0A1H6JTT6"/>
<protein>
    <submittedName>
        <fullName evidence="1">Acetolactate synthase, small subunit</fullName>
    </submittedName>
</protein>
<dbReference type="Gene3D" id="3.30.70.260">
    <property type="match status" value="1"/>
</dbReference>
<dbReference type="NCBIfam" id="NF008362">
    <property type="entry name" value="PRK11152.1"/>
    <property type="match status" value="1"/>
</dbReference>